<keyword evidence="1" id="KW-0812">Transmembrane</keyword>
<dbReference type="InterPro" id="IPR025636">
    <property type="entry name" value="DUF4294"/>
</dbReference>
<dbReference type="Pfam" id="PF14127">
    <property type="entry name" value="DUF4294"/>
    <property type="match status" value="1"/>
</dbReference>
<keyword evidence="1" id="KW-0472">Membrane</keyword>
<dbReference type="AlphaFoldDB" id="A0A1H5XF16"/>
<keyword evidence="1" id="KW-1133">Transmembrane helix</keyword>
<protein>
    <recommendedName>
        <fullName evidence="4">DUF4294 domain-containing protein</fullName>
    </recommendedName>
</protein>
<proteinExistence type="predicted"/>
<dbReference type="Proteomes" id="UP000236735">
    <property type="component" value="Unassembled WGS sequence"/>
</dbReference>
<evidence type="ECO:0008006" key="4">
    <source>
        <dbReference type="Google" id="ProtNLM"/>
    </source>
</evidence>
<evidence type="ECO:0000256" key="1">
    <source>
        <dbReference type="SAM" id="Phobius"/>
    </source>
</evidence>
<evidence type="ECO:0000313" key="3">
    <source>
        <dbReference type="Proteomes" id="UP000236735"/>
    </source>
</evidence>
<reference evidence="2 3" key="1">
    <citation type="submission" date="2016-10" db="EMBL/GenBank/DDBJ databases">
        <authorList>
            <person name="de Groot N.N."/>
        </authorList>
    </citation>
    <scope>NUCLEOTIDE SEQUENCE [LARGE SCALE GENOMIC DNA]</scope>
    <source>
        <strain evidence="2 3">AR32</strain>
    </source>
</reference>
<name>A0A1H5XF16_XYLRU</name>
<feature type="transmembrane region" description="Helical" evidence="1">
    <location>
        <begin position="20"/>
        <end position="39"/>
    </location>
</feature>
<gene>
    <name evidence="2" type="ORF">SAMN05216354_2758</name>
</gene>
<organism evidence="2 3">
    <name type="scientific">Xylanibacter ruminicola</name>
    <name type="common">Prevotella ruminicola</name>
    <dbReference type="NCBI Taxonomy" id="839"/>
    <lineage>
        <taxon>Bacteria</taxon>
        <taxon>Pseudomonadati</taxon>
        <taxon>Bacteroidota</taxon>
        <taxon>Bacteroidia</taxon>
        <taxon>Bacteroidales</taxon>
        <taxon>Prevotellaceae</taxon>
        <taxon>Xylanibacter</taxon>
    </lineage>
</organism>
<sequence length="234" mass="27237">MDFSEILLTFAAEMTNLQPYTPWMMRMVIILFTLHYSLFTASAQDKRMTAEEVLAEMDSPTFVPTVKVGKVLHEGDSIQYMEMNNVYVYPQLTFKNRKQADSYMRLVKNVKKVLPIAKQARQMLIETTEYLETLPDQKSKEEHIKRVEDDIFRTYKPQMKKLTYSQGKLLIKLIDRECHSSSYDMISAFMGPIRAGFWQVFAWGFGASLKKEYDPKGVDRLTERVVLMVEAGQI</sequence>
<dbReference type="EMBL" id="FNUV01000009">
    <property type="protein sequence ID" value="SEG09947.1"/>
    <property type="molecule type" value="Genomic_DNA"/>
</dbReference>
<evidence type="ECO:0000313" key="2">
    <source>
        <dbReference type="EMBL" id="SEG09947.1"/>
    </source>
</evidence>
<accession>A0A1H5XF16</accession>